<evidence type="ECO:0000313" key="3">
    <source>
        <dbReference type="Proteomes" id="UP000008808"/>
    </source>
</evidence>
<dbReference type="AlphaFoldDB" id="Q2N846"/>
<dbReference type="Proteomes" id="UP000008808">
    <property type="component" value="Chromosome"/>
</dbReference>
<dbReference type="OrthoDB" id="7632396at2"/>
<feature type="transmembrane region" description="Helical" evidence="1">
    <location>
        <begin position="165"/>
        <end position="183"/>
    </location>
</feature>
<sequence>MSKAKTRNFLVKCHLWAAGLLAPLFILVAYTGGAYLLDYKGEVVETPLAVPEGTALDPDSATIEDDVRAILAANDLDTGFDYLRMRPGSITTRPTTRDFVVLSEEEGSWSGTLNQPDLQYSLIELHKGHGPQLYRYYQILAAVVLFLVVLGGLAVGLLAPAYRNATATALAAGTVVFAVLAFVL</sequence>
<keyword evidence="3" id="KW-1185">Reference proteome</keyword>
<feature type="transmembrane region" description="Helical" evidence="1">
    <location>
        <begin position="15"/>
        <end position="37"/>
    </location>
</feature>
<evidence type="ECO:0000256" key="1">
    <source>
        <dbReference type="SAM" id="Phobius"/>
    </source>
</evidence>
<evidence type="ECO:0008006" key="4">
    <source>
        <dbReference type="Google" id="ProtNLM"/>
    </source>
</evidence>
<evidence type="ECO:0000313" key="2">
    <source>
        <dbReference type="EMBL" id="ABC64145.1"/>
    </source>
</evidence>
<feature type="transmembrane region" description="Helical" evidence="1">
    <location>
        <begin position="136"/>
        <end position="159"/>
    </location>
</feature>
<keyword evidence="1" id="KW-0812">Transmembrane</keyword>
<reference evidence="3" key="1">
    <citation type="journal article" date="2009" name="J. Bacteriol.">
        <title>Complete genome sequence of Erythrobacter litoralis HTCC2594.</title>
        <authorList>
            <person name="Oh H.M."/>
            <person name="Giovannoni S.J."/>
            <person name="Ferriera S."/>
            <person name="Johnson J."/>
            <person name="Cho J.C."/>
        </authorList>
    </citation>
    <scope>NUCLEOTIDE SEQUENCE [LARGE SCALE GENOMIC DNA]</scope>
    <source>
        <strain evidence="3">HTCC2594</strain>
    </source>
</reference>
<keyword evidence="1" id="KW-0472">Membrane</keyword>
<protein>
    <recommendedName>
        <fullName evidence="4">PepSY domain-containing protein</fullName>
    </recommendedName>
</protein>
<keyword evidence="1" id="KW-1133">Transmembrane helix</keyword>
<organism evidence="2 3">
    <name type="scientific">Erythrobacter litoralis (strain HTCC2594)</name>
    <dbReference type="NCBI Taxonomy" id="314225"/>
    <lineage>
        <taxon>Bacteria</taxon>
        <taxon>Pseudomonadati</taxon>
        <taxon>Pseudomonadota</taxon>
        <taxon>Alphaproteobacteria</taxon>
        <taxon>Sphingomonadales</taxon>
        <taxon>Erythrobacteraceae</taxon>
        <taxon>Erythrobacter/Porphyrobacter group</taxon>
        <taxon>Erythrobacter</taxon>
    </lineage>
</organism>
<name>Q2N846_ERYLH</name>
<dbReference type="STRING" id="314225.ELI_10265"/>
<accession>Q2N846</accession>
<dbReference type="RefSeq" id="WP_011414972.1">
    <property type="nucleotide sequence ID" value="NC_007722.1"/>
</dbReference>
<dbReference type="EMBL" id="CP000157">
    <property type="protein sequence ID" value="ABC64145.1"/>
    <property type="molecule type" value="Genomic_DNA"/>
</dbReference>
<gene>
    <name evidence="2" type="ordered locus">ELI_10265</name>
</gene>
<dbReference type="KEGG" id="eli:ELI_10265"/>
<dbReference type="eggNOG" id="COG3182">
    <property type="taxonomic scope" value="Bacteria"/>
</dbReference>
<dbReference type="HOGENOM" id="CLU_1377540_0_0_5"/>
<proteinExistence type="predicted"/>